<comment type="caution">
    <text evidence="4">The sequence shown here is derived from an EMBL/GenBank/DDBJ whole genome shotgun (WGS) entry which is preliminary data.</text>
</comment>
<dbReference type="InterPro" id="IPR050832">
    <property type="entry name" value="Bact_Acetyltransf"/>
</dbReference>
<dbReference type="InterPro" id="IPR000182">
    <property type="entry name" value="GNAT_dom"/>
</dbReference>
<dbReference type="Proteomes" id="UP000280434">
    <property type="component" value="Unassembled WGS sequence"/>
</dbReference>
<dbReference type="AlphaFoldDB" id="A0A494XI80"/>
<sequence length="179" mass="19197">MDSQTIDSVTVRRLSGAEAAAAVEGLADVLIDCVEGGAGVSFVLPIARETALAFWRNVAEGVARGERVLLVAQEPNGRIVGTVQLVMAMPQNQPHRADVEKVLVHRDARRRGVAQRLMAAIDGAAREENKSVLVLDTVTGGDAERLYARAGWQRVGDIPNYALKPDGTLGGTTFFHKQL</sequence>
<keyword evidence="5" id="KW-1185">Reference proteome</keyword>
<reference evidence="4 5" key="1">
    <citation type="submission" date="2018-10" db="EMBL/GenBank/DDBJ databases">
        <title>Paraburkholderia sp. 7MK8-2, isolated from soil.</title>
        <authorList>
            <person name="Gao Z.-H."/>
            <person name="Qiu L.-H."/>
        </authorList>
    </citation>
    <scope>NUCLEOTIDE SEQUENCE [LARGE SCALE GENOMIC DNA]</scope>
    <source>
        <strain evidence="4 5">7MK8-2</strain>
    </source>
</reference>
<evidence type="ECO:0000313" key="4">
    <source>
        <dbReference type="EMBL" id="RKP48326.1"/>
    </source>
</evidence>
<feature type="domain" description="N-acetyltransferase" evidence="3">
    <location>
        <begin position="9"/>
        <end position="179"/>
    </location>
</feature>
<dbReference type="InterPro" id="IPR016181">
    <property type="entry name" value="Acyl_CoA_acyltransferase"/>
</dbReference>
<proteinExistence type="predicted"/>
<dbReference type="PANTHER" id="PTHR43877">
    <property type="entry name" value="AMINOALKYLPHOSPHONATE N-ACETYLTRANSFERASE-RELATED-RELATED"/>
    <property type="match status" value="1"/>
</dbReference>
<dbReference type="Pfam" id="PF00583">
    <property type="entry name" value="Acetyltransf_1"/>
    <property type="match status" value="1"/>
</dbReference>
<evidence type="ECO:0000256" key="2">
    <source>
        <dbReference type="ARBA" id="ARBA00023315"/>
    </source>
</evidence>
<dbReference type="Gene3D" id="3.40.630.30">
    <property type="match status" value="1"/>
</dbReference>
<evidence type="ECO:0000256" key="1">
    <source>
        <dbReference type="ARBA" id="ARBA00022679"/>
    </source>
</evidence>
<dbReference type="RefSeq" id="WP_121278174.1">
    <property type="nucleotide sequence ID" value="NZ_RBZV01000004.1"/>
</dbReference>
<keyword evidence="2" id="KW-0012">Acyltransferase</keyword>
<dbReference type="GO" id="GO:0016747">
    <property type="term" value="F:acyltransferase activity, transferring groups other than amino-acyl groups"/>
    <property type="evidence" value="ECO:0007669"/>
    <property type="project" value="InterPro"/>
</dbReference>
<evidence type="ECO:0000259" key="3">
    <source>
        <dbReference type="PROSITE" id="PS51186"/>
    </source>
</evidence>
<keyword evidence="1 4" id="KW-0808">Transferase</keyword>
<accession>A0A494XI80</accession>
<name>A0A494XI80_9BURK</name>
<dbReference type="EMBL" id="RBZV01000004">
    <property type="protein sequence ID" value="RKP48326.1"/>
    <property type="molecule type" value="Genomic_DNA"/>
</dbReference>
<organism evidence="4 5">
    <name type="scientific">Trinickia fusca</name>
    <dbReference type="NCBI Taxonomy" id="2419777"/>
    <lineage>
        <taxon>Bacteria</taxon>
        <taxon>Pseudomonadati</taxon>
        <taxon>Pseudomonadota</taxon>
        <taxon>Betaproteobacteria</taxon>
        <taxon>Burkholderiales</taxon>
        <taxon>Burkholderiaceae</taxon>
        <taxon>Trinickia</taxon>
    </lineage>
</organism>
<dbReference type="OrthoDB" id="3389160at2"/>
<dbReference type="CDD" id="cd04301">
    <property type="entry name" value="NAT_SF"/>
    <property type="match status" value="1"/>
</dbReference>
<dbReference type="SUPFAM" id="SSF55729">
    <property type="entry name" value="Acyl-CoA N-acyltransferases (Nat)"/>
    <property type="match status" value="1"/>
</dbReference>
<dbReference type="PROSITE" id="PS51186">
    <property type="entry name" value="GNAT"/>
    <property type="match status" value="1"/>
</dbReference>
<gene>
    <name evidence="4" type="ORF">D7S89_13510</name>
</gene>
<protein>
    <submittedName>
        <fullName evidence="4">GNAT family N-acetyltransferase</fullName>
    </submittedName>
</protein>
<evidence type="ECO:0000313" key="5">
    <source>
        <dbReference type="Proteomes" id="UP000280434"/>
    </source>
</evidence>